<feature type="compositionally biased region" description="Polar residues" evidence="1">
    <location>
        <begin position="197"/>
        <end position="225"/>
    </location>
</feature>
<feature type="region of interest" description="Disordered" evidence="1">
    <location>
        <begin position="159"/>
        <end position="183"/>
    </location>
</feature>
<name>A0A915JWC4_ROMCU</name>
<dbReference type="AlphaFoldDB" id="A0A915JWC4"/>
<sequence>MYLQDNGKMYIYVWFRSSNYGFLHLALTVGESMTPCSKLGHNLRKTKRTAQKARAQDNIEQKGDHLDFTSCTTHNFFVSKANKNKNVCNSQTQALTLLLFNPETVVHYKSDVTSSECGTGGTPTNTPPASFKKSTSLKLLDDSIKLGLIADKALDTEAVSDNDSDRAKTPGGELDDDGDKSVASDSYTISNKSFSSTRKCRCSSSHGSSVIDDTQQNDAPASNDPQGFHIIHDLVENA</sequence>
<feature type="region of interest" description="Disordered" evidence="1">
    <location>
        <begin position="197"/>
        <end position="227"/>
    </location>
</feature>
<accession>A0A915JWC4</accession>
<organism evidence="2 3">
    <name type="scientific">Romanomermis culicivorax</name>
    <name type="common">Nematode worm</name>
    <dbReference type="NCBI Taxonomy" id="13658"/>
    <lineage>
        <taxon>Eukaryota</taxon>
        <taxon>Metazoa</taxon>
        <taxon>Ecdysozoa</taxon>
        <taxon>Nematoda</taxon>
        <taxon>Enoplea</taxon>
        <taxon>Dorylaimia</taxon>
        <taxon>Mermithida</taxon>
        <taxon>Mermithoidea</taxon>
        <taxon>Mermithidae</taxon>
        <taxon>Romanomermis</taxon>
    </lineage>
</organism>
<reference evidence="3" key="1">
    <citation type="submission" date="2022-11" db="UniProtKB">
        <authorList>
            <consortium name="WormBaseParasite"/>
        </authorList>
    </citation>
    <scope>IDENTIFICATION</scope>
</reference>
<evidence type="ECO:0000313" key="3">
    <source>
        <dbReference type="WBParaSite" id="nRc.2.0.1.t30725-RA"/>
    </source>
</evidence>
<protein>
    <submittedName>
        <fullName evidence="3">Uncharacterized protein</fullName>
    </submittedName>
</protein>
<proteinExistence type="predicted"/>
<keyword evidence="2" id="KW-1185">Reference proteome</keyword>
<dbReference type="Proteomes" id="UP000887565">
    <property type="component" value="Unplaced"/>
</dbReference>
<evidence type="ECO:0000313" key="2">
    <source>
        <dbReference type="Proteomes" id="UP000887565"/>
    </source>
</evidence>
<evidence type="ECO:0000256" key="1">
    <source>
        <dbReference type="SAM" id="MobiDB-lite"/>
    </source>
</evidence>
<feature type="region of interest" description="Disordered" evidence="1">
    <location>
        <begin position="112"/>
        <end position="132"/>
    </location>
</feature>
<dbReference type="WBParaSite" id="nRc.2.0.1.t30725-RA">
    <property type="protein sequence ID" value="nRc.2.0.1.t30725-RA"/>
    <property type="gene ID" value="nRc.2.0.1.g30725"/>
</dbReference>